<dbReference type="Proteomes" id="UP001159363">
    <property type="component" value="Chromosome 2"/>
</dbReference>
<comment type="caution">
    <text evidence="1">The sequence shown here is derived from an EMBL/GenBank/DDBJ whole genome shotgun (WGS) entry which is preliminary data.</text>
</comment>
<dbReference type="EMBL" id="JARBHB010000002">
    <property type="protein sequence ID" value="KAJ8894295.1"/>
    <property type="molecule type" value="Genomic_DNA"/>
</dbReference>
<sequence length="632" mass="69362">MSPASMTVYLGNLIVNLFITESVGHTTIYSLFHCLLAVVSSESGLCDFGLTILKETTAFTAAFSGENGAAPGIDGRGKREIPENTRRHDSNMRKCGVTRPGIHREKLSNNSLLYTTTVSRRDGNTARLARRSDEALGVRVSVARIAPSLLDLGHAVPSHSLNMCFEMTARLRRTVDTGLSIPSRRQRDITPCFVSSYHSDTSAARGPAQRSGAGDRAKRVRFPAGSLPELWESCQTITPVGGFSQGSSVLPFHSCSAPYSPRFTLIGSQDLDFKSRPNIFPLPLSPTEPDLFGSNYALRLASAVVCARRTMLRFTILVALIASPLYTLHTLLLPPPPLYPELRYKCSLSVRSVRLNVSSTARSLETEQVAQTYRNVEGVVHGLRKYGAVPEQMLANSDFARRFRLQWRPLSSLASFRGISLKDTPSLVNLDAACTPSDHSGVHILNLAVGKYSLPTSATRVFVSRHERVPGPITGYSELPRGRSKALPEINIYLFPHLNTEAGGCIWLVRITTRDTPKAARSSLPDVPTRKLHLTSSAAVVEKAPTLASRRPISIPCFTLANCPPSSCSRRRGGGGCLSRREKLHVLALRVEAMRHSVSPVSLHRFLTSDAKLRPTLKKEPQRERIAQYYKS</sequence>
<keyword evidence="2" id="KW-1185">Reference proteome</keyword>
<accession>A0ABQ9IDL4</accession>
<organism evidence="1 2">
    <name type="scientific">Dryococelus australis</name>
    <dbReference type="NCBI Taxonomy" id="614101"/>
    <lineage>
        <taxon>Eukaryota</taxon>
        <taxon>Metazoa</taxon>
        <taxon>Ecdysozoa</taxon>
        <taxon>Arthropoda</taxon>
        <taxon>Hexapoda</taxon>
        <taxon>Insecta</taxon>
        <taxon>Pterygota</taxon>
        <taxon>Neoptera</taxon>
        <taxon>Polyneoptera</taxon>
        <taxon>Phasmatodea</taxon>
        <taxon>Verophasmatodea</taxon>
        <taxon>Anareolatae</taxon>
        <taxon>Phasmatidae</taxon>
        <taxon>Eurycanthinae</taxon>
        <taxon>Dryococelus</taxon>
    </lineage>
</organism>
<name>A0ABQ9IDL4_9NEOP</name>
<evidence type="ECO:0000313" key="2">
    <source>
        <dbReference type="Proteomes" id="UP001159363"/>
    </source>
</evidence>
<evidence type="ECO:0000313" key="1">
    <source>
        <dbReference type="EMBL" id="KAJ8894295.1"/>
    </source>
</evidence>
<proteinExistence type="predicted"/>
<gene>
    <name evidence="1" type="ORF">PR048_006910</name>
</gene>
<reference evidence="1 2" key="1">
    <citation type="submission" date="2023-02" db="EMBL/GenBank/DDBJ databases">
        <title>LHISI_Scaffold_Assembly.</title>
        <authorList>
            <person name="Stuart O.P."/>
            <person name="Cleave R."/>
            <person name="Magrath M.J.L."/>
            <person name="Mikheyev A.S."/>
        </authorList>
    </citation>
    <scope>NUCLEOTIDE SEQUENCE [LARGE SCALE GENOMIC DNA]</scope>
    <source>
        <strain evidence="1">Daus_M_001</strain>
        <tissue evidence="1">Leg muscle</tissue>
    </source>
</reference>
<protein>
    <submittedName>
        <fullName evidence="1">Uncharacterized protein</fullName>
    </submittedName>
</protein>